<evidence type="ECO:0000256" key="3">
    <source>
        <dbReference type="ARBA" id="ARBA00023002"/>
    </source>
</evidence>
<evidence type="ECO:0000313" key="7">
    <source>
        <dbReference type="Proteomes" id="UP001651158"/>
    </source>
</evidence>
<reference evidence="6 7" key="1">
    <citation type="journal article" date="2022" name="Front. Cell. Infect. Microbiol.">
        <title>The Genomes of Two Strains of Taenia crassiceps the Animal Model for the Study of Human Cysticercosis.</title>
        <authorList>
            <person name="Bobes R.J."/>
            <person name="Estrada K."/>
            <person name="Rios-Valencia D.G."/>
            <person name="Calderon-Gallegos A."/>
            <person name="de la Torre P."/>
            <person name="Carrero J.C."/>
            <person name="Sanchez-Flores A."/>
            <person name="Laclette J.P."/>
        </authorList>
    </citation>
    <scope>NUCLEOTIDE SEQUENCE [LARGE SCALE GENOMIC DNA]</scope>
    <source>
        <strain evidence="6">WFUcys</strain>
    </source>
</reference>
<sequence>MKEAARNNFGLTFDFFSKVDINGPEALPLFIYLQNALPDTPTNIKWNFTKFLIDRNGVPNKRYSPATDPKVPDVRVLRYEGGDCGVVIRILGVYEEGWSSSIPPSPEQAMRAHSLLP</sequence>
<dbReference type="InterPro" id="IPR000889">
    <property type="entry name" value="Glutathione_peroxidase"/>
</dbReference>
<evidence type="ECO:0000256" key="2">
    <source>
        <dbReference type="ARBA" id="ARBA00022559"/>
    </source>
</evidence>
<protein>
    <recommendedName>
        <fullName evidence="8">Glutathione peroxidase</fullName>
    </recommendedName>
</protein>
<dbReference type="PANTHER" id="PTHR11592:SF78">
    <property type="entry name" value="GLUTATHIONE PEROXIDASE"/>
    <property type="match status" value="1"/>
</dbReference>
<accession>A0ABR4QHP3</accession>
<evidence type="ECO:0000313" key="5">
    <source>
        <dbReference type="EMBL" id="KAL5108582.1"/>
    </source>
</evidence>
<dbReference type="InterPro" id="IPR036249">
    <property type="entry name" value="Thioredoxin-like_sf"/>
</dbReference>
<dbReference type="EMBL" id="JAKROA010000003">
    <property type="protein sequence ID" value="KAL5109304.1"/>
    <property type="molecule type" value="Genomic_DNA"/>
</dbReference>
<keyword evidence="2" id="KW-0575">Peroxidase</keyword>
<proteinExistence type="inferred from homology"/>
<dbReference type="PANTHER" id="PTHR11592">
    <property type="entry name" value="GLUTATHIONE PEROXIDASE"/>
    <property type="match status" value="1"/>
</dbReference>
<dbReference type="SUPFAM" id="SSF52833">
    <property type="entry name" value="Thioredoxin-like"/>
    <property type="match status" value="1"/>
</dbReference>
<evidence type="ECO:0000256" key="4">
    <source>
        <dbReference type="SAM" id="MobiDB-lite"/>
    </source>
</evidence>
<dbReference type="Gene3D" id="3.40.30.10">
    <property type="entry name" value="Glutaredoxin"/>
    <property type="match status" value="1"/>
</dbReference>
<feature type="region of interest" description="Disordered" evidence="4">
    <location>
        <begin position="98"/>
        <end position="117"/>
    </location>
</feature>
<organism evidence="6 7">
    <name type="scientific">Taenia crassiceps</name>
    <dbReference type="NCBI Taxonomy" id="6207"/>
    <lineage>
        <taxon>Eukaryota</taxon>
        <taxon>Metazoa</taxon>
        <taxon>Spiralia</taxon>
        <taxon>Lophotrochozoa</taxon>
        <taxon>Platyhelminthes</taxon>
        <taxon>Cestoda</taxon>
        <taxon>Eucestoda</taxon>
        <taxon>Cyclophyllidea</taxon>
        <taxon>Taeniidae</taxon>
        <taxon>Taenia</taxon>
    </lineage>
</organism>
<evidence type="ECO:0008006" key="8">
    <source>
        <dbReference type="Google" id="ProtNLM"/>
    </source>
</evidence>
<dbReference type="PROSITE" id="PS51355">
    <property type="entry name" value="GLUTATHIONE_PEROXID_3"/>
    <property type="match status" value="1"/>
</dbReference>
<name>A0ABR4QHP3_9CEST</name>
<keyword evidence="7" id="KW-1185">Reference proteome</keyword>
<gene>
    <name evidence="5" type="ORF">TcWFU_002231</name>
    <name evidence="6" type="ORF">TcWFU_008137</name>
</gene>
<comment type="similarity">
    <text evidence="1">Belongs to the glutathione peroxidase family.</text>
</comment>
<evidence type="ECO:0000313" key="6">
    <source>
        <dbReference type="EMBL" id="KAL5109304.1"/>
    </source>
</evidence>
<keyword evidence="3" id="KW-0560">Oxidoreductase</keyword>
<evidence type="ECO:0000256" key="1">
    <source>
        <dbReference type="ARBA" id="ARBA00006926"/>
    </source>
</evidence>
<dbReference type="Proteomes" id="UP001651158">
    <property type="component" value="Unassembled WGS sequence"/>
</dbReference>
<dbReference type="EMBL" id="JAKROA010000003">
    <property type="protein sequence ID" value="KAL5108582.1"/>
    <property type="molecule type" value="Genomic_DNA"/>
</dbReference>
<comment type="caution">
    <text evidence="6">The sequence shown here is derived from an EMBL/GenBank/DDBJ whole genome shotgun (WGS) entry which is preliminary data.</text>
</comment>
<reference evidence="6" key="2">
    <citation type="submission" date="2024-12" db="EMBL/GenBank/DDBJ databases">
        <authorList>
            <person name="Estrada K."/>
            <person name="Bobes R.J."/>
            <person name="Sanchez-Flores A."/>
            <person name="Laclette J.P."/>
        </authorList>
    </citation>
    <scope>NUCLEOTIDE SEQUENCE</scope>
    <source>
        <strain evidence="6">WFUcys</strain>
        <tissue evidence="6">Peritoneal cavity of infected mice</tissue>
    </source>
</reference>